<dbReference type="AlphaFoldDB" id="Q5Z464"/>
<proteinExistence type="predicted"/>
<reference evidence="2" key="2">
    <citation type="journal article" date="2008" name="Nucleic Acids Res.">
        <title>The rice annotation project database (RAP-DB): 2008 update.</title>
        <authorList>
            <consortium name="The rice annotation project (RAP)"/>
        </authorList>
    </citation>
    <scope>GENOME REANNOTATION</scope>
    <source>
        <strain evidence="2">cv. Nipponbare</strain>
    </source>
</reference>
<reference evidence="2" key="1">
    <citation type="journal article" date="2005" name="Nature">
        <title>The map-based sequence of the rice genome.</title>
        <authorList>
            <consortium name="International rice genome sequencing project (IRGSP)"/>
            <person name="Matsumoto T."/>
            <person name="Wu J."/>
            <person name="Kanamori H."/>
            <person name="Katayose Y."/>
            <person name="Fujisawa M."/>
            <person name="Namiki N."/>
            <person name="Mizuno H."/>
            <person name="Yamamoto K."/>
            <person name="Antonio B.A."/>
            <person name="Baba T."/>
            <person name="Sakata K."/>
            <person name="Nagamura Y."/>
            <person name="Aoki H."/>
            <person name="Arikawa K."/>
            <person name="Arita K."/>
            <person name="Bito T."/>
            <person name="Chiden Y."/>
            <person name="Fujitsuka N."/>
            <person name="Fukunaka R."/>
            <person name="Hamada M."/>
            <person name="Harada C."/>
            <person name="Hayashi A."/>
            <person name="Hijishita S."/>
            <person name="Honda M."/>
            <person name="Hosokawa S."/>
            <person name="Ichikawa Y."/>
            <person name="Idonuma A."/>
            <person name="Iijima M."/>
            <person name="Ikeda M."/>
            <person name="Ikeno M."/>
            <person name="Ito K."/>
            <person name="Ito S."/>
            <person name="Ito T."/>
            <person name="Ito Y."/>
            <person name="Ito Y."/>
            <person name="Iwabuchi A."/>
            <person name="Kamiya K."/>
            <person name="Karasawa W."/>
            <person name="Kurita K."/>
            <person name="Katagiri S."/>
            <person name="Kikuta A."/>
            <person name="Kobayashi H."/>
            <person name="Kobayashi N."/>
            <person name="Machita K."/>
            <person name="Maehara T."/>
            <person name="Masukawa M."/>
            <person name="Mizubayashi T."/>
            <person name="Mukai Y."/>
            <person name="Nagasaki H."/>
            <person name="Nagata Y."/>
            <person name="Naito S."/>
            <person name="Nakashima M."/>
            <person name="Nakama Y."/>
            <person name="Nakamichi Y."/>
            <person name="Nakamura M."/>
            <person name="Meguro A."/>
            <person name="Negishi M."/>
            <person name="Ohta I."/>
            <person name="Ohta T."/>
            <person name="Okamoto M."/>
            <person name="Ono N."/>
            <person name="Saji S."/>
            <person name="Sakaguchi M."/>
            <person name="Sakai K."/>
            <person name="Shibata M."/>
            <person name="Shimokawa T."/>
            <person name="Song J."/>
            <person name="Takazaki Y."/>
            <person name="Terasawa K."/>
            <person name="Tsugane M."/>
            <person name="Tsuji K."/>
            <person name="Ueda S."/>
            <person name="Waki K."/>
            <person name="Yamagata H."/>
            <person name="Yamamoto M."/>
            <person name="Yamamoto S."/>
            <person name="Yamane H."/>
            <person name="Yoshiki S."/>
            <person name="Yoshihara R."/>
            <person name="Yukawa K."/>
            <person name="Zhong H."/>
            <person name="Yano M."/>
            <person name="Yuan Q."/>
            <person name="Ouyang S."/>
            <person name="Liu J."/>
            <person name="Jones K.M."/>
            <person name="Gansberger K."/>
            <person name="Moffat K."/>
            <person name="Hill J."/>
            <person name="Bera J."/>
            <person name="Fadrosh D."/>
            <person name="Jin S."/>
            <person name="Johri S."/>
            <person name="Kim M."/>
            <person name="Overton L."/>
            <person name="Reardon M."/>
            <person name="Tsitrin T."/>
            <person name="Vuong H."/>
            <person name="Weaver B."/>
            <person name="Ciecko A."/>
            <person name="Tallon L."/>
            <person name="Jackson J."/>
            <person name="Pai G."/>
            <person name="Aken S.V."/>
            <person name="Utterback T."/>
            <person name="Reidmuller S."/>
            <person name="Feldblyum T."/>
            <person name="Hsiao J."/>
            <person name="Zismann V."/>
            <person name="Iobst S."/>
            <person name="de Vazeille A.R."/>
            <person name="Buell C.R."/>
            <person name="Ying K."/>
            <person name="Li Y."/>
            <person name="Lu T."/>
            <person name="Huang Y."/>
            <person name="Zhao Q."/>
            <person name="Feng Q."/>
            <person name="Zhang L."/>
            <person name="Zhu J."/>
            <person name="Weng Q."/>
            <person name="Mu J."/>
            <person name="Lu Y."/>
            <person name="Fan D."/>
            <person name="Liu Y."/>
            <person name="Guan J."/>
            <person name="Zhang Y."/>
            <person name="Yu S."/>
            <person name="Liu X."/>
            <person name="Zhang Y."/>
            <person name="Hong G."/>
            <person name="Han B."/>
            <person name="Choisne N."/>
            <person name="Demange N."/>
            <person name="Orjeda G."/>
            <person name="Samain S."/>
            <person name="Cattolico L."/>
            <person name="Pelletier E."/>
            <person name="Couloux A."/>
            <person name="Segurens B."/>
            <person name="Wincker P."/>
            <person name="D'Hont A."/>
            <person name="Scarpelli C."/>
            <person name="Weissenbach J."/>
            <person name="Salanoubat M."/>
            <person name="Quetier F."/>
            <person name="Yu Y."/>
            <person name="Kim H.R."/>
            <person name="Rambo T."/>
            <person name="Currie J."/>
            <person name="Collura K."/>
            <person name="Luo M."/>
            <person name="Yang T."/>
            <person name="Ammiraju J.S.S."/>
            <person name="Engler F."/>
            <person name="Soderlund C."/>
            <person name="Wing R.A."/>
            <person name="Palmer L.E."/>
            <person name="de la Bastide M."/>
            <person name="Spiegel L."/>
            <person name="Nascimento L."/>
            <person name="Zutavern T."/>
            <person name="O'Shaughnessy A."/>
            <person name="Dike S."/>
            <person name="Dedhia N."/>
            <person name="Preston R."/>
            <person name="Balija V."/>
            <person name="McCombie W.R."/>
            <person name="Chow T."/>
            <person name="Chen H."/>
            <person name="Chung M."/>
            <person name="Chen C."/>
            <person name="Shaw J."/>
            <person name="Wu H."/>
            <person name="Hsiao K."/>
            <person name="Chao Y."/>
            <person name="Chu M."/>
            <person name="Cheng C."/>
            <person name="Hour A."/>
            <person name="Lee P."/>
            <person name="Lin S."/>
            <person name="Lin Y."/>
            <person name="Liou J."/>
            <person name="Liu S."/>
            <person name="Hsing Y."/>
            <person name="Raghuvanshi S."/>
            <person name="Mohanty A."/>
            <person name="Bharti A.K."/>
            <person name="Gaur A."/>
            <person name="Gupta V."/>
            <person name="Kumar D."/>
            <person name="Ravi V."/>
            <person name="Vij S."/>
            <person name="Kapur A."/>
            <person name="Khurana P."/>
            <person name="Khurana P."/>
            <person name="Khurana J.P."/>
            <person name="Tyagi A.K."/>
            <person name="Gaikwad K."/>
            <person name="Singh A."/>
            <person name="Dalal V."/>
            <person name="Srivastava S."/>
            <person name="Dixit A."/>
            <person name="Pal A.K."/>
            <person name="Ghazi I.A."/>
            <person name="Yadav M."/>
            <person name="Pandit A."/>
            <person name="Bhargava A."/>
            <person name="Sureshbabu K."/>
            <person name="Batra K."/>
            <person name="Sharma T.R."/>
            <person name="Mohapatra T."/>
            <person name="Singh N.K."/>
            <person name="Messing J."/>
            <person name="Nelson A.B."/>
            <person name="Fuks G."/>
            <person name="Kavchok S."/>
            <person name="Keizer G."/>
            <person name="Linton E."/>
            <person name="Llaca V."/>
            <person name="Song R."/>
            <person name="Tanyolac B."/>
            <person name="Young S."/>
            <person name="Ho-Il K."/>
            <person name="Hahn J.H."/>
            <person name="Sangsakoo G."/>
            <person name="Vanavichit A."/>
            <person name="de Mattos Luiz.A.T."/>
            <person name="Zimmer P.D."/>
            <person name="Malone G."/>
            <person name="Dellagostin O."/>
            <person name="de Oliveira A.C."/>
            <person name="Bevan M."/>
            <person name="Bancroft I."/>
            <person name="Minx P."/>
            <person name="Cordum H."/>
            <person name="Wilson R."/>
            <person name="Cheng Z."/>
            <person name="Jin W."/>
            <person name="Jiang J."/>
            <person name="Leong S.A."/>
            <person name="Iwama H."/>
            <person name="Gojobori T."/>
            <person name="Itoh T."/>
            <person name="Niimura Y."/>
            <person name="Fujii Y."/>
            <person name="Habara T."/>
            <person name="Sakai H."/>
            <person name="Sato Y."/>
            <person name="Wilson G."/>
            <person name="Kumar K."/>
            <person name="McCouch S."/>
            <person name="Juretic N."/>
            <person name="Hoen D."/>
            <person name="Wright S."/>
            <person name="Bruskiewich R."/>
            <person name="Bureau T."/>
            <person name="Miyao A."/>
            <person name="Hirochika H."/>
            <person name="Nishikawa T."/>
            <person name="Kadowaki K."/>
            <person name="Sugiura M."/>
            <person name="Burr B."/>
            <person name="Sasaki T."/>
        </authorList>
    </citation>
    <scope>NUCLEOTIDE SEQUENCE [LARGE SCALE GENOMIC DNA]</scope>
    <source>
        <strain evidence="2">cv. Nipponbare</strain>
    </source>
</reference>
<sequence length="59" mass="6072">MRKDIAGLGGGQLFASVKRQATTTRKADAGRCRGSVEAAGSVAVVAREDEGGGARVLRR</sequence>
<gene>
    <name evidence="1" type="primary">OSJNBa0077M23.25</name>
</gene>
<organism evidence="1 2">
    <name type="scientific">Oryza sativa subsp. japonica</name>
    <name type="common">Rice</name>
    <dbReference type="NCBI Taxonomy" id="39947"/>
    <lineage>
        <taxon>Eukaryota</taxon>
        <taxon>Viridiplantae</taxon>
        <taxon>Streptophyta</taxon>
        <taxon>Embryophyta</taxon>
        <taxon>Tracheophyta</taxon>
        <taxon>Spermatophyta</taxon>
        <taxon>Magnoliopsida</taxon>
        <taxon>Liliopsida</taxon>
        <taxon>Poales</taxon>
        <taxon>Poaceae</taxon>
        <taxon>BOP clade</taxon>
        <taxon>Oryzoideae</taxon>
        <taxon>Oryzeae</taxon>
        <taxon>Oryzinae</taxon>
        <taxon>Oryza</taxon>
        <taxon>Oryza sativa</taxon>
    </lineage>
</organism>
<name>Q5Z464_ORYSJ</name>
<dbReference type="EMBL" id="AP006524">
    <property type="protein sequence ID" value="BAD62449.1"/>
    <property type="molecule type" value="Genomic_DNA"/>
</dbReference>
<protein>
    <submittedName>
        <fullName evidence="1">Uncharacterized protein</fullName>
    </submittedName>
</protein>
<accession>Q5Z464</accession>
<evidence type="ECO:0000313" key="2">
    <source>
        <dbReference type="Proteomes" id="UP000000763"/>
    </source>
</evidence>
<dbReference type="Proteomes" id="UP000000763">
    <property type="component" value="Chromosome 6"/>
</dbReference>
<evidence type="ECO:0000313" key="1">
    <source>
        <dbReference type="EMBL" id="BAD62449.1"/>
    </source>
</evidence>